<accession>A0A178WLQ9</accession>
<name>A0A178WLQ9_ARATH</name>
<dbReference type="Pfam" id="PF14543">
    <property type="entry name" value="TAXi_N"/>
    <property type="match status" value="1"/>
</dbReference>
<dbReference type="InterPro" id="IPR032861">
    <property type="entry name" value="TAXi_N"/>
</dbReference>
<dbReference type="ExpressionAtlas" id="A0A178WLQ9">
    <property type="expression patterns" value="baseline and differential"/>
</dbReference>
<comment type="caution">
    <text evidence="4">The sequence shown here is derived from an EMBL/GenBank/DDBJ whole genome shotgun (WGS) entry which is preliminary data.</text>
</comment>
<dbReference type="Gene3D" id="2.40.70.10">
    <property type="entry name" value="Acid Proteases"/>
    <property type="match status" value="1"/>
</dbReference>
<protein>
    <recommendedName>
        <fullName evidence="3">Peptidase A1 domain-containing protein</fullName>
    </recommendedName>
</protein>
<dbReference type="PANTHER" id="PTHR13683:SF856">
    <property type="entry name" value="EUKARYOTIC ASPARTYL PROTEASE FAMILY PROTEIN"/>
    <property type="match status" value="1"/>
</dbReference>
<feature type="signal peptide" evidence="2">
    <location>
        <begin position="1"/>
        <end position="26"/>
    </location>
</feature>
<dbReference type="GO" id="GO:0004190">
    <property type="term" value="F:aspartic-type endopeptidase activity"/>
    <property type="evidence" value="ECO:0007669"/>
    <property type="project" value="InterPro"/>
</dbReference>
<organism evidence="4 5">
    <name type="scientific">Arabidopsis thaliana</name>
    <name type="common">Mouse-ear cress</name>
    <dbReference type="NCBI Taxonomy" id="3702"/>
    <lineage>
        <taxon>Eukaryota</taxon>
        <taxon>Viridiplantae</taxon>
        <taxon>Streptophyta</taxon>
        <taxon>Embryophyta</taxon>
        <taxon>Tracheophyta</taxon>
        <taxon>Spermatophyta</taxon>
        <taxon>Magnoliopsida</taxon>
        <taxon>eudicotyledons</taxon>
        <taxon>Gunneridae</taxon>
        <taxon>Pentapetalae</taxon>
        <taxon>rosids</taxon>
        <taxon>malvids</taxon>
        <taxon>Brassicales</taxon>
        <taxon>Brassicaceae</taxon>
        <taxon>Camelineae</taxon>
        <taxon>Arabidopsis</taxon>
    </lineage>
</organism>
<dbReference type="PROSITE" id="PS51767">
    <property type="entry name" value="PEPTIDASE_A1"/>
    <property type="match status" value="1"/>
</dbReference>
<dbReference type="SUPFAM" id="SSF50630">
    <property type="entry name" value="Acid proteases"/>
    <property type="match status" value="1"/>
</dbReference>
<evidence type="ECO:0000256" key="2">
    <source>
        <dbReference type="SAM" id="SignalP"/>
    </source>
</evidence>
<comment type="similarity">
    <text evidence="1">Belongs to the peptidase A1 family.</text>
</comment>
<evidence type="ECO:0000256" key="1">
    <source>
        <dbReference type="ARBA" id="ARBA00007447"/>
    </source>
</evidence>
<dbReference type="PANTHER" id="PTHR13683">
    <property type="entry name" value="ASPARTYL PROTEASES"/>
    <property type="match status" value="1"/>
</dbReference>
<dbReference type="InterPro" id="IPR001461">
    <property type="entry name" value="Aspartic_peptidase_A1"/>
</dbReference>
<proteinExistence type="inferred from homology"/>
<dbReference type="InterPro" id="IPR021109">
    <property type="entry name" value="Peptidase_aspartic_dom_sf"/>
</dbReference>
<sequence>MAVDSPAGVIIIAAVLLLAATTLACGSDAVLKLERLIPPNHELGLTELRAFDSARHGRLLQSPVGGVVNFPVDGASDPFLVGLYYTKVKLGTPPREFNVQIDTGSDVLWVSCTSCNGCPKTSELQIQLSFFDPGVSSSASLVSCSDRRCYSNFQTESGCSPNNLCSYSFKYGDGSGTSGYYISDFMSFDTVITSTLAINSSAPFVFGCSNLQSGDLQRPRRAVDGIFGLGQGSLSVISQLAVQGLAPRVFSHCLKGDKSGGGIMVLGQIKRPDTVYTPLVPSQ</sequence>
<feature type="domain" description="Peptidase A1" evidence="3">
    <location>
        <begin position="84"/>
        <end position="283"/>
    </location>
</feature>
<dbReference type="FunFam" id="2.40.70.10:FF:000020">
    <property type="entry name" value="Aspartic proteinase-like protein 2"/>
    <property type="match status" value="1"/>
</dbReference>
<evidence type="ECO:0000313" key="4">
    <source>
        <dbReference type="EMBL" id="OAP19227.1"/>
    </source>
</evidence>
<dbReference type="AlphaFoldDB" id="A0A178WLQ9"/>
<dbReference type="Proteomes" id="UP000078284">
    <property type="component" value="Chromosome 1"/>
</dbReference>
<dbReference type="GO" id="GO:0006508">
    <property type="term" value="P:proteolysis"/>
    <property type="evidence" value="ECO:0007669"/>
    <property type="project" value="InterPro"/>
</dbReference>
<keyword evidence="2" id="KW-0732">Signal</keyword>
<gene>
    <name evidence="4" type="ordered locus">AXX17_At1g08010</name>
</gene>
<dbReference type="EMBL" id="LUHQ01000001">
    <property type="protein sequence ID" value="OAP19227.1"/>
    <property type="molecule type" value="Genomic_DNA"/>
</dbReference>
<feature type="chain" id="PRO_5008096072" description="Peptidase A1 domain-containing protein" evidence="2">
    <location>
        <begin position="27"/>
        <end position="283"/>
    </location>
</feature>
<evidence type="ECO:0000313" key="5">
    <source>
        <dbReference type="Proteomes" id="UP000078284"/>
    </source>
</evidence>
<dbReference type="InterPro" id="IPR033121">
    <property type="entry name" value="PEPTIDASE_A1"/>
</dbReference>
<evidence type="ECO:0000259" key="3">
    <source>
        <dbReference type="PROSITE" id="PS51767"/>
    </source>
</evidence>
<reference evidence="5" key="1">
    <citation type="journal article" date="2016" name="Proc. Natl. Acad. Sci. U.S.A.">
        <title>Chromosome-level assembly of Arabidopsis thaliana Ler reveals the extent of translocation and inversion polymorphisms.</title>
        <authorList>
            <person name="Zapata L."/>
            <person name="Ding J."/>
            <person name="Willing E.M."/>
            <person name="Hartwig B."/>
            <person name="Bezdan D."/>
            <person name="Jiao W.B."/>
            <person name="Patel V."/>
            <person name="Velikkakam James G."/>
            <person name="Koornneef M."/>
            <person name="Ossowski S."/>
            <person name="Schneeberger K."/>
        </authorList>
    </citation>
    <scope>NUCLEOTIDE SEQUENCE [LARGE SCALE GENOMIC DNA]</scope>
    <source>
        <strain evidence="5">cv. Landsberg erecta</strain>
    </source>
</reference>